<dbReference type="Pfam" id="PF06812">
    <property type="entry name" value="ImpA_N"/>
    <property type="match status" value="1"/>
</dbReference>
<dbReference type="InterPro" id="IPR017740">
    <property type="entry name" value="TssA-like"/>
</dbReference>
<evidence type="ECO:0000259" key="1">
    <source>
        <dbReference type="Pfam" id="PF06812"/>
    </source>
</evidence>
<gene>
    <name evidence="2" type="primary">tssA</name>
    <name evidence="2" type="ORF">IPH26_01480</name>
</gene>
<evidence type="ECO:0000313" key="2">
    <source>
        <dbReference type="EMBL" id="MBK6971668.1"/>
    </source>
</evidence>
<name>A0A9D7DVP6_9PROT</name>
<dbReference type="InterPro" id="IPR010657">
    <property type="entry name" value="ImpA_N"/>
</dbReference>
<feature type="domain" description="ImpA N-terminal" evidence="1">
    <location>
        <begin position="8"/>
        <end position="131"/>
    </location>
</feature>
<dbReference type="AlphaFoldDB" id="A0A9D7DVP6"/>
<dbReference type="Proteomes" id="UP000807785">
    <property type="component" value="Unassembled WGS sequence"/>
</dbReference>
<accession>A0A9D7DVP6</accession>
<proteinExistence type="predicted"/>
<dbReference type="PANTHER" id="PTHR37951">
    <property type="entry name" value="CYTOPLASMIC PROTEIN-RELATED"/>
    <property type="match status" value="1"/>
</dbReference>
<comment type="caution">
    <text evidence="2">The sequence shown here is derived from an EMBL/GenBank/DDBJ whole genome shotgun (WGS) entry which is preliminary data.</text>
</comment>
<reference evidence="2" key="1">
    <citation type="submission" date="2020-10" db="EMBL/GenBank/DDBJ databases">
        <title>Connecting structure to function with the recovery of over 1000 high-quality activated sludge metagenome-assembled genomes encoding full-length rRNA genes using long-read sequencing.</title>
        <authorList>
            <person name="Singleton C.M."/>
            <person name="Petriglieri F."/>
            <person name="Kristensen J.M."/>
            <person name="Kirkegaard R.H."/>
            <person name="Michaelsen T.Y."/>
            <person name="Andersen M.H."/>
            <person name="Karst S.M."/>
            <person name="Dueholm M.S."/>
            <person name="Nielsen P.H."/>
            <person name="Albertsen M."/>
        </authorList>
    </citation>
    <scope>NUCLEOTIDE SEQUENCE</scope>
    <source>
        <strain evidence="2">Bjer_18-Q3-R1-45_BAT3C.347</strain>
    </source>
</reference>
<dbReference type="NCBIfam" id="TIGR03363">
    <property type="entry name" value="VI_chp_8"/>
    <property type="match status" value="1"/>
</dbReference>
<dbReference type="EMBL" id="JADJEV010000001">
    <property type="protein sequence ID" value="MBK6971668.1"/>
    <property type="molecule type" value="Genomic_DNA"/>
</dbReference>
<sequence length="334" mass="35922">MIDIESLLAPTSDEPPCGPDLEYDAAFLALDQAARGKPEQQFGETVIPAEEPVWGDVCSAATALLGRSKDLRIAILLARGWVHVQGYAGLLPGLQMVYRLLDSYWDGVHPRLDSDEDNDPTMRMNALAPLTDVEAMIHDLRGAPLVDSRQHGSVLVRDAEIALGKLPSREGSEPVSLAQIQTVIGAVAAEDPDCVGRIGETLAAAKALSEFLADKVGSERAPDFKPLLATLHAVQQVCPLVQAVAATEGEPAKAGAVAGEARPISGDIRSRQDALLMIDKIVAYFERNEPTNPAPLLLKRAKRLINMSFVDIIKDMVPESMQQIETIAGLGREE</sequence>
<evidence type="ECO:0000313" key="3">
    <source>
        <dbReference type="Proteomes" id="UP000807785"/>
    </source>
</evidence>
<protein>
    <submittedName>
        <fullName evidence="2">Type VI secretion system protein TssA</fullName>
    </submittedName>
</protein>
<organism evidence="2 3">
    <name type="scientific">Candidatus Methylophosphatis roskildensis</name>
    <dbReference type="NCBI Taxonomy" id="2899263"/>
    <lineage>
        <taxon>Bacteria</taxon>
        <taxon>Pseudomonadati</taxon>
        <taxon>Pseudomonadota</taxon>
        <taxon>Betaproteobacteria</taxon>
        <taxon>Nitrosomonadales</taxon>
        <taxon>Sterolibacteriaceae</taxon>
        <taxon>Candidatus Methylophosphatis</taxon>
    </lineage>
</organism>
<dbReference type="PANTHER" id="PTHR37951:SF1">
    <property type="entry name" value="TYPE VI SECRETION SYSTEM COMPONENT TSSA1"/>
    <property type="match status" value="1"/>
</dbReference>